<feature type="region of interest" description="Disordered" evidence="1">
    <location>
        <begin position="9"/>
        <end position="35"/>
    </location>
</feature>
<dbReference type="Gramene" id="KQL30563">
    <property type="protein sequence ID" value="KQL30563"/>
    <property type="gene ID" value="SETIT_018929mg"/>
</dbReference>
<name>K3YXD3_SETIT</name>
<feature type="compositionally biased region" description="Basic and acidic residues" evidence="1">
    <location>
        <begin position="11"/>
        <end position="24"/>
    </location>
</feature>
<dbReference type="InParanoid" id="K3YXD3"/>
<dbReference type="EnsemblPlants" id="KQL30563">
    <property type="protein sequence ID" value="KQL30563"/>
    <property type="gene ID" value="SETIT_018929mg"/>
</dbReference>
<reference evidence="2" key="2">
    <citation type="submission" date="2018-08" db="UniProtKB">
        <authorList>
            <consortium name="EnsemblPlants"/>
        </authorList>
    </citation>
    <scope>IDENTIFICATION</scope>
    <source>
        <strain evidence="2">Yugu1</strain>
    </source>
</reference>
<proteinExistence type="predicted"/>
<accession>K3YXD3</accession>
<organism evidence="2 3">
    <name type="scientific">Setaria italica</name>
    <name type="common">Foxtail millet</name>
    <name type="synonym">Panicum italicum</name>
    <dbReference type="NCBI Taxonomy" id="4555"/>
    <lineage>
        <taxon>Eukaryota</taxon>
        <taxon>Viridiplantae</taxon>
        <taxon>Streptophyta</taxon>
        <taxon>Embryophyta</taxon>
        <taxon>Tracheophyta</taxon>
        <taxon>Spermatophyta</taxon>
        <taxon>Magnoliopsida</taxon>
        <taxon>Liliopsida</taxon>
        <taxon>Poales</taxon>
        <taxon>Poaceae</taxon>
        <taxon>PACMAD clade</taxon>
        <taxon>Panicoideae</taxon>
        <taxon>Panicodae</taxon>
        <taxon>Paniceae</taxon>
        <taxon>Cenchrinae</taxon>
        <taxon>Setaria</taxon>
    </lineage>
</organism>
<evidence type="ECO:0000313" key="3">
    <source>
        <dbReference type="Proteomes" id="UP000004995"/>
    </source>
</evidence>
<dbReference type="EMBL" id="AGNK02000443">
    <property type="status" value="NOT_ANNOTATED_CDS"/>
    <property type="molecule type" value="Genomic_DNA"/>
</dbReference>
<dbReference type="AlphaFoldDB" id="K3YXD3"/>
<protein>
    <submittedName>
        <fullName evidence="2">Uncharacterized protein</fullName>
    </submittedName>
</protein>
<dbReference type="Proteomes" id="UP000004995">
    <property type="component" value="Unassembled WGS sequence"/>
</dbReference>
<evidence type="ECO:0000313" key="2">
    <source>
        <dbReference type="EnsemblPlants" id="KQL30563"/>
    </source>
</evidence>
<dbReference type="HOGENOM" id="CLU_2744819_0_0_1"/>
<sequence>MGIWTWVIEGNQHEEGEDQKEQKGPKPISLGSSGPIGLAHSGIRSTFHFFSVKSPTLFRIFSPTSTQNRCL</sequence>
<reference evidence="3" key="1">
    <citation type="journal article" date="2012" name="Nat. Biotechnol.">
        <title>Reference genome sequence of the model plant Setaria.</title>
        <authorList>
            <person name="Bennetzen J.L."/>
            <person name="Schmutz J."/>
            <person name="Wang H."/>
            <person name="Percifield R."/>
            <person name="Hawkins J."/>
            <person name="Pontaroli A.C."/>
            <person name="Estep M."/>
            <person name="Feng L."/>
            <person name="Vaughn J.N."/>
            <person name="Grimwood J."/>
            <person name="Jenkins J."/>
            <person name="Barry K."/>
            <person name="Lindquist E."/>
            <person name="Hellsten U."/>
            <person name="Deshpande S."/>
            <person name="Wang X."/>
            <person name="Wu X."/>
            <person name="Mitros T."/>
            <person name="Triplett J."/>
            <person name="Yang X."/>
            <person name="Ye C.Y."/>
            <person name="Mauro-Herrera M."/>
            <person name="Wang L."/>
            <person name="Li P."/>
            <person name="Sharma M."/>
            <person name="Sharma R."/>
            <person name="Ronald P.C."/>
            <person name="Panaud O."/>
            <person name="Kellogg E.A."/>
            <person name="Brutnell T.P."/>
            <person name="Doust A.N."/>
            <person name="Tuskan G.A."/>
            <person name="Rokhsar D."/>
            <person name="Devos K.M."/>
        </authorList>
    </citation>
    <scope>NUCLEOTIDE SEQUENCE [LARGE SCALE GENOMIC DNA]</scope>
    <source>
        <strain evidence="3">cv. Yugu1</strain>
    </source>
</reference>
<evidence type="ECO:0000256" key="1">
    <source>
        <dbReference type="SAM" id="MobiDB-lite"/>
    </source>
</evidence>
<keyword evidence="3" id="KW-1185">Reference proteome</keyword>